<protein>
    <submittedName>
        <fullName evidence="2">Uncharacterized protein</fullName>
    </submittedName>
</protein>
<comment type="caution">
    <text evidence="2">The sequence shown here is derived from an EMBL/GenBank/DDBJ whole genome shotgun (WGS) entry which is preliminary data.</text>
</comment>
<accession>A0AAV3RJC2</accession>
<evidence type="ECO:0000256" key="1">
    <source>
        <dbReference type="SAM" id="MobiDB-lite"/>
    </source>
</evidence>
<dbReference type="AlphaFoldDB" id="A0AAV3RJC2"/>
<sequence>MGEKSDLGGVEKNQEGDQVERNFSGSFNNGQIRDEIVADTEKMIIEIRCKAERFHEFLLQQKLANGGVDI</sequence>
<reference evidence="2 3" key="1">
    <citation type="submission" date="2024-01" db="EMBL/GenBank/DDBJ databases">
        <title>The complete chloroplast genome sequence of Lithospermum erythrorhizon: insights into the phylogenetic relationship among Boraginaceae species and the maternal lineages of purple gromwells.</title>
        <authorList>
            <person name="Okada T."/>
            <person name="Watanabe K."/>
        </authorList>
    </citation>
    <scope>NUCLEOTIDE SEQUENCE [LARGE SCALE GENOMIC DNA]</scope>
</reference>
<name>A0AAV3RJC2_LITER</name>
<evidence type="ECO:0000313" key="3">
    <source>
        <dbReference type="Proteomes" id="UP001454036"/>
    </source>
</evidence>
<proteinExistence type="predicted"/>
<organism evidence="2 3">
    <name type="scientific">Lithospermum erythrorhizon</name>
    <name type="common">Purple gromwell</name>
    <name type="synonym">Lithospermum officinale var. erythrorhizon</name>
    <dbReference type="NCBI Taxonomy" id="34254"/>
    <lineage>
        <taxon>Eukaryota</taxon>
        <taxon>Viridiplantae</taxon>
        <taxon>Streptophyta</taxon>
        <taxon>Embryophyta</taxon>
        <taxon>Tracheophyta</taxon>
        <taxon>Spermatophyta</taxon>
        <taxon>Magnoliopsida</taxon>
        <taxon>eudicotyledons</taxon>
        <taxon>Gunneridae</taxon>
        <taxon>Pentapetalae</taxon>
        <taxon>asterids</taxon>
        <taxon>lamiids</taxon>
        <taxon>Boraginales</taxon>
        <taxon>Boraginaceae</taxon>
        <taxon>Boraginoideae</taxon>
        <taxon>Lithospermeae</taxon>
        <taxon>Lithospermum</taxon>
    </lineage>
</organism>
<evidence type="ECO:0000313" key="2">
    <source>
        <dbReference type="EMBL" id="GAA0175113.1"/>
    </source>
</evidence>
<feature type="region of interest" description="Disordered" evidence="1">
    <location>
        <begin position="1"/>
        <end position="28"/>
    </location>
</feature>
<gene>
    <name evidence="2" type="ORF">LIER_41851</name>
</gene>
<keyword evidence="3" id="KW-1185">Reference proteome</keyword>
<dbReference type="Proteomes" id="UP001454036">
    <property type="component" value="Unassembled WGS sequence"/>
</dbReference>
<dbReference type="EMBL" id="BAABME010027138">
    <property type="protein sequence ID" value="GAA0175113.1"/>
    <property type="molecule type" value="Genomic_DNA"/>
</dbReference>